<reference evidence="3" key="1">
    <citation type="submission" date="2022-11" db="EMBL/GenBank/DDBJ databases">
        <title>Centuries of genome instability and evolution in soft-shell clam transmissible cancer (bioRxiv).</title>
        <authorList>
            <person name="Hart S.F.M."/>
            <person name="Yonemitsu M.A."/>
            <person name="Giersch R.M."/>
            <person name="Beal B.F."/>
            <person name="Arriagada G."/>
            <person name="Davis B.W."/>
            <person name="Ostrander E.A."/>
            <person name="Goff S.P."/>
            <person name="Metzger M.J."/>
        </authorList>
    </citation>
    <scope>NUCLEOTIDE SEQUENCE</scope>
    <source>
        <strain evidence="3">MELC-2E11</strain>
        <tissue evidence="3">Siphon/mantle</tissue>
    </source>
</reference>
<dbReference type="InterPro" id="IPR002018">
    <property type="entry name" value="CarbesteraseB"/>
</dbReference>
<evidence type="ECO:0000313" key="4">
    <source>
        <dbReference type="Proteomes" id="UP001164746"/>
    </source>
</evidence>
<dbReference type="Proteomes" id="UP001164746">
    <property type="component" value="Chromosome 1"/>
</dbReference>
<dbReference type="InterPro" id="IPR051093">
    <property type="entry name" value="Neuroligin/BSAL"/>
</dbReference>
<sequence length="237" mass="26447">NVISESGTATFPFGVDRDHLPATRILAEQLECRTDTNEDIFLCLESVETKRFVDVLENIADNAVLAAQVLFAPSIDGELIVRYYKETIKIPDCDEMKFMRELNYINGVNAHEGAVWVPMLAANQNGSIDDIKVSKAVVSMFMPMMLGSMYPGQNIPSAVSDLIDYEYTNWANPEDSGAMDPNGDGPVTWPKYTLKTMQHLIIDEEDSIGQRLYTKEYQFGRETVPALLQAIENGGHT</sequence>
<proteinExistence type="inferred from homology"/>
<evidence type="ECO:0000259" key="2">
    <source>
        <dbReference type="Pfam" id="PF00135"/>
    </source>
</evidence>
<feature type="non-terminal residue" evidence="3">
    <location>
        <position position="237"/>
    </location>
</feature>
<dbReference type="Gene3D" id="3.40.50.1820">
    <property type="entry name" value="alpha/beta hydrolase"/>
    <property type="match status" value="1"/>
</dbReference>
<dbReference type="Pfam" id="PF00135">
    <property type="entry name" value="COesterase"/>
    <property type="match status" value="1"/>
</dbReference>
<evidence type="ECO:0000256" key="1">
    <source>
        <dbReference type="ARBA" id="ARBA00005964"/>
    </source>
</evidence>
<dbReference type="EMBL" id="CP111012">
    <property type="protein sequence ID" value="WAQ93580.1"/>
    <property type="molecule type" value="Genomic_DNA"/>
</dbReference>
<protein>
    <recommendedName>
        <fullName evidence="2">Carboxylesterase type B domain-containing protein</fullName>
    </recommendedName>
</protein>
<dbReference type="PANTHER" id="PTHR43903">
    <property type="entry name" value="NEUROLIGIN"/>
    <property type="match status" value="1"/>
</dbReference>
<feature type="domain" description="Carboxylesterase type B" evidence="2">
    <location>
        <begin position="2"/>
        <end position="176"/>
    </location>
</feature>
<dbReference type="SUPFAM" id="SSF53474">
    <property type="entry name" value="alpha/beta-Hydrolases"/>
    <property type="match status" value="1"/>
</dbReference>
<organism evidence="3 4">
    <name type="scientific">Mya arenaria</name>
    <name type="common">Soft-shell clam</name>
    <dbReference type="NCBI Taxonomy" id="6604"/>
    <lineage>
        <taxon>Eukaryota</taxon>
        <taxon>Metazoa</taxon>
        <taxon>Spiralia</taxon>
        <taxon>Lophotrochozoa</taxon>
        <taxon>Mollusca</taxon>
        <taxon>Bivalvia</taxon>
        <taxon>Autobranchia</taxon>
        <taxon>Heteroconchia</taxon>
        <taxon>Euheterodonta</taxon>
        <taxon>Imparidentia</taxon>
        <taxon>Neoheterodontei</taxon>
        <taxon>Myida</taxon>
        <taxon>Myoidea</taxon>
        <taxon>Myidae</taxon>
        <taxon>Mya</taxon>
    </lineage>
</organism>
<name>A0ABY7DB58_MYAAR</name>
<dbReference type="InterPro" id="IPR029058">
    <property type="entry name" value="AB_hydrolase_fold"/>
</dbReference>
<comment type="similarity">
    <text evidence="1">Belongs to the type-B carboxylesterase/lipase family.</text>
</comment>
<keyword evidence="4" id="KW-1185">Reference proteome</keyword>
<gene>
    <name evidence="3" type="ORF">MAR_006051</name>
</gene>
<evidence type="ECO:0000313" key="3">
    <source>
        <dbReference type="EMBL" id="WAQ93580.1"/>
    </source>
</evidence>
<accession>A0ABY7DB58</accession>